<evidence type="ECO:0000256" key="2">
    <source>
        <dbReference type="SAM" id="Phobius"/>
    </source>
</evidence>
<feature type="transmembrane region" description="Helical" evidence="2">
    <location>
        <begin position="64"/>
        <end position="82"/>
    </location>
</feature>
<gene>
    <name evidence="3" type="ORF">CK621_03415</name>
</gene>
<proteinExistence type="predicted"/>
<keyword evidence="2" id="KW-1133">Transmembrane helix</keyword>
<evidence type="ECO:0000256" key="1">
    <source>
        <dbReference type="SAM" id="MobiDB-lite"/>
    </source>
</evidence>
<evidence type="ECO:0000313" key="4">
    <source>
        <dbReference type="Proteomes" id="UP000218439"/>
    </source>
</evidence>
<dbReference type="Pfam" id="PF10066">
    <property type="entry name" value="DUF2304"/>
    <property type="match status" value="1"/>
</dbReference>
<accession>A0A2A2B0C3</accession>
<keyword evidence="2" id="KW-0812">Transmembrane</keyword>
<evidence type="ECO:0000313" key="3">
    <source>
        <dbReference type="EMBL" id="PAT43536.1"/>
    </source>
</evidence>
<reference evidence="3 4" key="1">
    <citation type="submission" date="2017-08" db="EMBL/GenBank/DDBJ databases">
        <title>WGS of Clinical strains of the CDC Group NO-1 linked to zoonotic infections in humans.</title>
        <authorList>
            <person name="Bernier A.-M."/>
            <person name="Bernard K."/>
        </authorList>
    </citation>
    <scope>NUCLEOTIDE SEQUENCE [LARGE SCALE GENOMIC DNA]</scope>
    <source>
        <strain evidence="3 4">NML120219</strain>
    </source>
</reference>
<dbReference type="InterPro" id="IPR019277">
    <property type="entry name" value="DUF2304"/>
</dbReference>
<sequence>MTAFHLTTSLLGLGLALAIVLLIRRDDLYIRHALFWLLVALAAAGFGLWPRSLDWIGRWVGVQYPPALALLVGMIVLFIKALHSDVVNTRLETDLRYLQQSTALLEAEMATLRAQGPAQHLAAGSSASKQAPHGTGSDTGEHAQTGP</sequence>
<feature type="transmembrane region" description="Helical" evidence="2">
    <location>
        <begin position="6"/>
        <end position="23"/>
    </location>
</feature>
<evidence type="ECO:0008006" key="5">
    <source>
        <dbReference type="Google" id="ProtNLM"/>
    </source>
</evidence>
<dbReference type="AlphaFoldDB" id="A0A2A2B0C3"/>
<protein>
    <recommendedName>
        <fullName evidence="5">DUF2304 domain-containing protein</fullName>
    </recommendedName>
</protein>
<dbReference type="RefSeq" id="WP_095551305.1">
    <property type="nucleotide sequence ID" value="NZ_NSJE01000004.1"/>
</dbReference>
<dbReference type="EMBL" id="NSJE01000004">
    <property type="protein sequence ID" value="PAT43536.1"/>
    <property type="molecule type" value="Genomic_DNA"/>
</dbReference>
<dbReference type="Proteomes" id="UP000218439">
    <property type="component" value="Unassembled WGS sequence"/>
</dbReference>
<feature type="region of interest" description="Disordered" evidence="1">
    <location>
        <begin position="121"/>
        <end position="147"/>
    </location>
</feature>
<feature type="transmembrane region" description="Helical" evidence="2">
    <location>
        <begin position="35"/>
        <end position="52"/>
    </location>
</feature>
<organism evidence="3 4">
    <name type="scientific">Vandammella animalimorsus</name>
    <dbReference type="NCBI Taxonomy" id="2029117"/>
    <lineage>
        <taxon>Bacteria</taxon>
        <taxon>Pseudomonadati</taxon>
        <taxon>Pseudomonadota</taxon>
        <taxon>Betaproteobacteria</taxon>
        <taxon>Burkholderiales</taxon>
        <taxon>Comamonadaceae</taxon>
        <taxon>Vandammella</taxon>
    </lineage>
</organism>
<name>A0A2A2B0C3_9BURK</name>
<comment type="caution">
    <text evidence="3">The sequence shown here is derived from an EMBL/GenBank/DDBJ whole genome shotgun (WGS) entry which is preliminary data.</text>
</comment>
<keyword evidence="2" id="KW-0472">Membrane</keyword>